<accession>A0A1H9FSH1</accession>
<proteinExistence type="predicted"/>
<dbReference type="RefSeq" id="WP_245732425.1">
    <property type="nucleotide sequence ID" value="NZ_FOFS01000006.1"/>
</dbReference>
<reference evidence="2 3" key="1">
    <citation type="submission" date="2016-10" db="EMBL/GenBank/DDBJ databases">
        <authorList>
            <person name="de Groot N.N."/>
        </authorList>
    </citation>
    <scope>NUCLEOTIDE SEQUENCE [LARGE SCALE GENOMIC DNA]</scope>
    <source>
        <strain evidence="2 3">DSM 25927</strain>
    </source>
</reference>
<sequence>MKAMKSTHGLCLLAAGSALLAAQAVSAAEVKISDSTSLTIGGYIKFDTLYSRFSDGEVAQGTGRDFYVPSSIPVSTGSGQAYQRLDAHAKETRLIVKTDTNLDGHKLGTHIEADFISGQIAQTISGSGNEGVTNAYNPSLRRAFITFDNWLFGQEWTNFINLTALPETLDFVAFPSDGTVFGRQPQVRYSSGGLSLALENGETTVQNLSGTTAGNTDDNVLPDLTLRYAVKLGPADINLAGVARQLKIDNPAVTTAPTAPLRNDTAFGGGASLSGKITFGPGDDLRFMLNGGKGIGRYLALGTVADAAMNDVSHDLKPVKVYNGYMAYRHVWTGTWRSTFTVSGFKADNETALVGTGVTRKLYSASANLLYSPVKPLTLGLEYRHAKREVDSSAEGKLDRVQFSAKYMF</sequence>
<dbReference type="Proteomes" id="UP000199233">
    <property type="component" value="Unassembled WGS sequence"/>
</dbReference>
<keyword evidence="3" id="KW-1185">Reference proteome</keyword>
<feature type="signal peptide" evidence="1">
    <location>
        <begin position="1"/>
        <end position="27"/>
    </location>
</feature>
<organism evidence="2 3">
    <name type="scientific">Solimonas aquatica</name>
    <dbReference type="NCBI Taxonomy" id="489703"/>
    <lineage>
        <taxon>Bacteria</taxon>
        <taxon>Pseudomonadati</taxon>
        <taxon>Pseudomonadota</taxon>
        <taxon>Gammaproteobacteria</taxon>
        <taxon>Nevskiales</taxon>
        <taxon>Nevskiaceae</taxon>
        <taxon>Solimonas</taxon>
    </lineage>
</organism>
<evidence type="ECO:0000256" key="1">
    <source>
        <dbReference type="SAM" id="SignalP"/>
    </source>
</evidence>
<evidence type="ECO:0000313" key="2">
    <source>
        <dbReference type="EMBL" id="SEQ40850.1"/>
    </source>
</evidence>
<dbReference type="AlphaFoldDB" id="A0A1H9FSH1"/>
<feature type="chain" id="PRO_5011623124" description="Porin subfamily protein" evidence="1">
    <location>
        <begin position="28"/>
        <end position="409"/>
    </location>
</feature>
<dbReference type="EMBL" id="FOFS01000006">
    <property type="protein sequence ID" value="SEQ40850.1"/>
    <property type="molecule type" value="Genomic_DNA"/>
</dbReference>
<protein>
    <recommendedName>
        <fullName evidence="4">Porin subfamily protein</fullName>
    </recommendedName>
</protein>
<dbReference type="Pfam" id="PF19577">
    <property type="entry name" value="DcaP"/>
    <property type="match status" value="1"/>
</dbReference>
<gene>
    <name evidence="2" type="ORF">SAMN04488038_10682</name>
</gene>
<evidence type="ECO:0008006" key="4">
    <source>
        <dbReference type="Google" id="ProtNLM"/>
    </source>
</evidence>
<dbReference type="InterPro" id="IPR045748">
    <property type="entry name" value="DcaP"/>
</dbReference>
<dbReference type="STRING" id="489703.SAMN04488038_10682"/>
<keyword evidence="1" id="KW-0732">Signal</keyword>
<evidence type="ECO:0000313" key="3">
    <source>
        <dbReference type="Proteomes" id="UP000199233"/>
    </source>
</evidence>
<dbReference type="SUPFAM" id="SSF56935">
    <property type="entry name" value="Porins"/>
    <property type="match status" value="1"/>
</dbReference>
<name>A0A1H9FSH1_9GAMM</name>